<dbReference type="AlphaFoldDB" id="A0A760AEV0"/>
<dbReference type="NCBIfam" id="TIGR01551">
    <property type="entry name" value="major_capsid_P2"/>
    <property type="match status" value="1"/>
</dbReference>
<sequence>MSPQYYSQQYLSILQQQFADCPKTSDNYYSLTPPRSTALRNAILESAGILKQLTVMDVPYPQGQVVTVGESTLRTGRKKTGRFTKGSGISGNEFQLVETDSCCVITWEQLAVWGNSGSQGQFIQMMNNTAVLNFATDMLRIGFNGTHIAEDSDPDTYQNGEDVNIGWHQFVKNWAAEDAKKRANRIISAPVRLGVGGDYLSLDAAGSDLVRALPTKYQDDPGLIILVGADLVAAEEVRLYNQEDKPTENVAAQKLSKNIAGRPAIVPPFMPGKRMVATTLKNLQILTLMNSRRRKAEDVGDRKQFENSYWRYEGYALGDPDCYAALDEGAVELVGKPGPIVKQPAVAQPGAAAQPGAGA</sequence>
<dbReference type="InterPro" id="IPR006441">
    <property type="entry name" value="Phage_P2_GpN"/>
</dbReference>
<gene>
    <name evidence="1" type="ORF">G8V49_003511</name>
</gene>
<comment type="caution">
    <text evidence="1">The sequence shown here is derived from an EMBL/GenBank/DDBJ whole genome shotgun (WGS) entry which is preliminary data.</text>
</comment>
<reference evidence="1" key="2">
    <citation type="submission" date="2020-02" db="EMBL/GenBank/DDBJ databases">
        <authorList>
            <consortium name="NCBI Pathogen Detection Project"/>
        </authorList>
    </citation>
    <scope>NUCLEOTIDE SEQUENCE</scope>
    <source>
        <strain evidence="1">MA.CK_98/00005752</strain>
    </source>
</reference>
<protein>
    <submittedName>
        <fullName evidence="1">Phage major capsid protein, P2 family</fullName>
    </submittedName>
</protein>
<dbReference type="Pfam" id="PF05125">
    <property type="entry name" value="Phage_cap_P2"/>
    <property type="match status" value="1"/>
</dbReference>
<organism evidence="1">
    <name type="scientific">Salmonella enterica</name>
    <name type="common">Salmonella choleraesuis</name>
    <dbReference type="NCBI Taxonomy" id="28901"/>
    <lineage>
        <taxon>Bacteria</taxon>
        <taxon>Pseudomonadati</taxon>
        <taxon>Pseudomonadota</taxon>
        <taxon>Gammaproteobacteria</taxon>
        <taxon>Enterobacterales</taxon>
        <taxon>Enterobacteriaceae</taxon>
        <taxon>Salmonella</taxon>
    </lineage>
</organism>
<dbReference type="EMBL" id="DAAXQP010000007">
    <property type="protein sequence ID" value="HAG2211217.1"/>
    <property type="molecule type" value="Genomic_DNA"/>
</dbReference>
<reference evidence="1" key="1">
    <citation type="journal article" date="2018" name="Genome Biol.">
        <title>SKESA: strategic k-mer extension for scrupulous assemblies.</title>
        <authorList>
            <person name="Souvorov A."/>
            <person name="Agarwala R."/>
            <person name="Lipman D.J."/>
        </authorList>
    </citation>
    <scope>NUCLEOTIDE SEQUENCE</scope>
    <source>
        <strain evidence="1">MA.CK_98/00005752</strain>
    </source>
</reference>
<proteinExistence type="predicted"/>
<accession>A0A760AEV0</accession>
<evidence type="ECO:0000313" key="1">
    <source>
        <dbReference type="EMBL" id="HAG2211217.1"/>
    </source>
</evidence>
<name>A0A760AEV0_SALER</name>